<accession>A0A0N4X625</accession>
<dbReference type="EMBL" id="UZAF01021604">
    <property type="protein sequence ID" value="VDO79457.1"/>
    <property type="molecule type" value="Genomic_DNA"/>
</dbReference>
<dbReference type="AlphaFoldDB" id="A0A0N4X625"/>
<dbReference type="Proteomes" id="UP000268014">
    <property type="component" value="Unassembled WGS sequence"/>
</dbReference>
<dbReference type="WBParaSite" id="HPLM_0001981701-mRNA-1">
    <property type="protein sequence ID" value="HPLM_0001981701-mRNA-1"/>
    <property type="gene ID" value="HPLM_0001981701"/>
</dbReference>
<keyword evidence="2" id="KW-1185">Reference proteome</keyword>
<organism evidence="3">
    <name type="scientific">Haemonchus placei</name>
    <name type="common">Barber's pole worm</name>
    <dbReference type="NCBI Taxonomy" id="6290"/>
    <lineage>
        <taxon>Eukaryota</taxon>
        <taxon>Metazoa</taxon>
        <taxon>Ecdysozoa</taxon>
        <taxon>Nematoda</taxon>
        <taxon>Chromadorea</taxon>
        <taxon>Rhabditida</taxon>
        <taxon>Rhabditina</taxon>
        <taxon>Rhabditomorpha</taxon>
        <taxon>Strongyloidea</taxon>
        <taxon>Trichostrongylidae</taxon>
        <taxon>Haemonchus</taxon>
    </lineage>
</organism>
<name>A0A0N4X625_HAEPC</name>
<protein>
    <submittedName>
        <fullName evidence="1 3">Uncharacterized protein</fullName>
    </submittedName>
</protein>
<proteinExistence type="predicted"/>
<gene>
    <name evidence="1" type="ORF">HPLM_LOCUS19808</name>
</gene>
<reference evidence="3" key="1">
    <citation type="submission" date="2017-02" db="UniProtKB">
        <authorList>
            <consortium name="WormBaseParasite"/>
        </authorList>
    </citation>
    <scope>IDENTIFICATION</scope>
</reference>
<evidence type="ECO:0000313" key="1">
    <source>
        <dbReference type="EMBL" id="VDO79457.1"/>
    </source>
</evidence>
<reference evidence="1 2" key="2">
    <citation type="submission" date="2018-11" db="EMBL/GenBank/DDBJ databases">
        <authorList>
            <consortium name="Pathogen Informatics"/>
        </authorList>
    </citation>
    <scope>NUCLEOTIDE SEQUENCE [LARGE SCALE GENOMIC DNA]</scope>
    <source>
        <strain evidence="1 2">MHpl1</strain>
    </source>
</reference>
<evidence type="ECO:0000313" key="3">
    <source>
        <dbReference type="WBParaSite" id="HPLM_0001981701-mRNA-1"/>
    </source>
</evidence>
<sequence length="37" mass="4608">MQHRRQEEEYLQSFQNPTYQTSEFLELTSFYSSSHYD</sequence>
<evidence type="ECO:0000313" key="2">
    <source>
        <dbReference type="Proteomes" id="UP000268014"/>
    </source>
</evidence>